<dbReference type="Proteomes" id="UP001291653">
    <property type="component" value="Unassembled WGS sequence"/>
</dbReference>
<dbReference type="Gene3D" id="3.40.50.300">
    <property type="entry name" value="P-loop containing nucleotide triphosphate hydrolases"/>
    <property type="match status" value="1"/>
</dbReference>
<reference evidence="2 3" key="1">
    <citation type="submission" date="2022-10" db="EMBL/GenBank/DDBJ databases">
        <title>Draft genome sequence of Streptomyces sp. YSPA8.</title>
        <authorList>
            <person name="Moriuchi R."/>
            <person name="Dohra H."/>
            <person name="Yamamura H."/>
            <person name="Kodani S."/>
        </authorList>
    </citation>
    <scope>NUCLEOTIDE SEQUENCE [LARGE SCALE GENOMIC DNA]</scope>
    <source>
        <strain evidence="2 3">YSPA8</strain>
    </source>
</reference>
<dbReference type="InterPro" id="IPR027417">
    <property type="entry name" value="P-loop_NTPase"/>
</dbReference>
<dbReference type="SUPFAM" id="SSF52540">
    <property type="entry name" value="P-loop containing nucleoside triphosphate hydrolases"/>
    <property type="match status" value="1"/>
</dbReference>
<accession>A0ABQ5P2W7</accession>
<dbReference type="SUPFAM" id="SSF48452">
    <property type="entry name" value="TPR-like"/>
    <property type="match status" value="1"/>
</dbReference>
<evidence type="ECO:0000313" key="2">
    <source>
        <dbReference type="EMBL" id="GLF96561.1"/>
    </source>
</evidence>
<feature type="compositionally biased region" description="Pro residues" evidence="1">
    <location>
        <begin position="696"/>
        <end position="710"/>
    </location>
</feature>
<feature type="region of interest" description="Disordered" evidence="1">
    <location>
        <begin position="665"/>
        <end position="710"/>
    </location>
</feature>
<feature type="compositionally biased region" description="Low complexity" evidence="1">
    <location>
        <begin position="665"/>
        <end position="675"/>
    </location>
</feature>
<dbReference type="PRINTS" id="PR00364">
    <property type="entry name" value="DISEASERSIST"/>
</dbReference>
<dbReference type="PANTHER" id="PTHR47691">
    <property type="entry name" value="REGULATOR-RELATED"/>
    <property type="match status" value="1"/>
</dbReference>
<protein>
    <submittedName>
        <fullName evidence="2">NB-ARC domain-containing protein</fullName>
    </submittedName>
</protein>
<dbReference type="Gene3D" id="1.25.40.10">
    <property type="entry name" value="Tetratricopeptide repeat domain"/>
    <property type="match status" value="1"/>
</dbReference>
<gene>
    <name evidence="2" type="ORF">SYYSPA8_19710</name>
</gene>
<dbReference type="PANTHER" id="PTHR47691:SF3">
    <property type="entry name" value="HTH-TYPE TRANSCRIPTIONAL REGULATOR RV0890C-RELATED"/>
    <property type="match status" value="1"/>
</dbReference>
<organism evidence="2 3">
    <name type="scientific">Streptomyces yaizuensis</name>
    <dbReference type="NCBI Taxonomy" id="2989713"/>
    <lineage>
        <taxon>Bacteria</taxon>
        <taxon>Bacillati</taxon>
        <taxon>Actinomycetota</taxon>
        <taxon>Actinomycetes</taxon>
        <taxon>Kitasatosporales</taxon>
        <taxon>Streptomycetaceae</taxon>
        <taxon>Streptomyces</taxon>
    </lineage>
</organism>
<name>A0ABQ5P2W7_9ACTN</name>
<sequence length="710" mass="76035">MAEETHNRLDGRAEAVVQAGRIGELHQHLHGAPPAAPPVPFQLPPALGHFEDRRAEQETIERATGAREGRAGPLVVALTGIGGIGKTALGFQVARTLSERFPDGVLYVDLDDLRRDGTVELADAVGELLTGLGVAPDWLEPSFAGRSKQYWTRTRDKRLIVVVDNARYGGEAAPLLPASAGSLAIVTSQGVLYDLDGVAAVEVPVNPLAVDDAVRLLGHIVDDPRFSAEPEAVVELARTCGGLPAALQVAGQWVRKYRRRSLSRLVAELTEELHERGIPVVEAVWDAAYAGLGQRTARLYRLLPQYPAPVITAPAAAALLGTGPVGAGDALEELETAGLLESRPEGHRMHDLLRGHADRRARQADPEGTDRAAARRGLIRWYRRQAARADHLAAGPRMTFADVVPPLGDVPDIDFTGKAQALRWLESQRLALYGCVRLAFDSGRYEDAWALCEPLWTHFLDHRHYADVMDAFRTGVAAADRLEQLPAMVRMRCQLARPLWEQERYDEAEELLRQAVGASGALGESTGETKLKASAVEFSGLLKSARRDWAGAAADFEASRRIHERIGNAYGVLLQTYLLGRTALNRGDAGAAVALLAEAHGMAGAQGRERMTARSGFELARALRGAGRAAEAGGLMRAALESARARGSAFDEVRVLNELAALAAESGDAGDPAGAEEAEAYREAARSLALRSGALPPSPDGSPPPDGQSS</sequence>
<comment type="caution">
    <text evidence="2">The sequence shown here is derived from an EMBL/GenBank/DDBJ whole genome shotgun (WGS) entry which is preliminary data.</text>
</comment>
<keyword evidence="3" id="KW-1185">Reference proteome</keyword>
<dbReference type="EMBL" id="BSBI01000008">
    <property type="protein sequence ID" value="GLF96561.1"/>
    <property type="molecule type" value="Genomic_DNA"/>
</dbReference>
<dbReference type="InterPro" id="IPR011990">
    <property type="entry name" value="TPR-like_helical_dom_sf"/>
</dbReference>
<feature type="compositionally biased region" description="Low complexity" evidence="1">
    <location>
        <begin position="686"/>
        <end position="695"/>
    </location>
</feature>
<evidence type="ECO:0000256" key="1">
    <source>
        <dbReference type="SAM" id="MobiDB-lite"/>
    </source>
</evidence>
<dbReference type="RefSeq" id="WP_323448594.1">
    <property type="nucleotide sequence ID" value="NZ_BSBI01000008.1"/>
</dbReference>
<proteinExistence type="predicted"/>
<evidence type="ECO:0000313" key="3">
    <source>
        <dbReference type="Proteomes" id="UP001291653"/>
    </source>
</evidence>